<name>A0AA48HHL8_9BACT</name>
<gene>
    <name evidence="1" type="primary">modE</name>
    <name evidence="1" type="ORF">METESE_33360</name>
</gene>
<accession>A0AA48HHL8</accession>
<dbReference type="InterPro" id="IPR051815">
    <property type="entry name" value="Molybdate_resp_trans_reg"/>
</dbReference>
<evidence type="ECO:0000313" key="2">
    <source>
        <dbReference type="Proteomes" id="UP001228113"/>
    </source>
</evidence>
<proteinExistence type="predicted"/>
<dbReference type="PANTHER" id="PTHR30432:SF1">
    <property type="entry name" value="DNA-BINDING TRANSCRIPTIONAL DUAL REGULATOR MODE"/>
    <property type="match status" value="1"/>
</dbReference>
<protein>
    <submittedName>
        <fullName evidence="1">LysR family transcriptional regulator</fullName>
    </submittedName>
</protein>
<dbReference type="AlphaFoldDB" id="A0AA48HHL8"/>
<dbReference type="Gene3D" id="1.10.10.10">
    <property type="entry name" value="Winged helix-like DNA-binding domain superfamily/Winged helix DNA-binding domain"/>
    <property type="match status" value="1"/>
</dbReference>
<keyword evidence="2" id="KW-1185">Reference proteome</keyword>
<evidence type="ECO:0000313" key="1">
    <source>
        <dbReference type="EMBL" id="BDU78378.1"/>
    </source>
</evidence>
<sequence length="120" mass="12988">MVPAPEPEIQIKLRVRCGDTFAFGPGKAALLEAIDACRSISGGGKALGLSYWKTRRLVDEMNQCFNGPLVETVRGGSQKGGATLTDTGREVLRVFRAMEARAGDAVQETWQALRPLLGKR</sequence>
<dbReference type="Proteomes" id="UP001228113">
    <property type="component" value="Chromosome"/>
</dbReference>
<dbReference type="EMBL" id="AP027081">
    <property type="protein sequence ID" value="BDU78378.1"/>
    <property type="molecule type" value="Genomic_DNA"/>
</dbReference>
<dbReference type="InterPro" id="IPR036388">
    <property type="entry name" value="WH-like_DNA-bd_sf"/>
</dbReference>
<reference evidence="1" key="1">
    <citation type="journal article" date="2023" name="Int. J. Syst. Evol. Microbiol.">
        <title>Mesoterricola silvestris gen. nov., sp. nov., Mesoterricola sediminis sp. nov., Geothrix oryzae sp. nov., Geothrix edaphica sp. nov., Geothrix rubra sp. nov., and Geothrix limicola sp. nov., six novel members of Acidobacteriota isolated from soils.</title>
        <authorList>
            <person name="Itoh H."/>
            <person name="Sugisawa Y."/>
            <person name="Mise K."/>
            <person name="Xu Z."/>
            <person name="Kuniyasu M."/>
            <person name="Ushijima N."/>
            <person name="Kawano K."/>
            <person name="Kobayashi E."/>
            <person name="Shiratori Y."/>
            <person name="Masuda Y."/>
            <person name="Senoo K."/>
        </authorList>
    </citation>
    <scope>NUCLEOTIDE SEQUENCE</scope>
    <source>
        <strain evidence="1">W786</strain>
    </source>
</reference>
<dbReference type="InterPro" id="IPR036390">
    <property type="entry name" value="WH_DNA-bd_sf"/>
</dbReference>
<dbReference type="KEGG" id="msea:METESE_33360"/>
<dbReference type="RefSeq" id="WP_243345785.1">
    <property type="nucleotide sequence ID" value="NZ_AP027081.1"/>
</dbReference>
<dbReference type="PANTHER" id="PTHR30432">
    <property type="entry name" value="TRANSCRIPTIONAL REGULATOR MODE"/>
    <property type="match status" value="1"/>
</dbReference>
<dbReference type="SUPFAM" id="SSF46785">
    <property type="entry name" value="Winged helix' DNA-binding domain"/>
    <property type="match status" value="1"/>
</dbReference>
<organism evidence="1 2">
    <name type="scientific">Mesoterricola sediminis</name>
    <dbReference type="NCBI Taxonomy" id="2927980"/>
    <lineage>
        <taxon>Bacteria</taxon>
        <taxon>Pseudomonadati</taxon>
        <taxon>Acidobacteriota</taxon>
        <taxon>Holophagae</taxon>
        <taxon>Holophagales</taxon>
        <taxon>Holophagaceae</taxon>
        <taxon>Mesoterricola</taxon>
    </lineage>
</organism>